<evidence type="ECO:0000259" key="2">
    <source>
        <dbReference type="PROSITE" id="PS50191"/>
    </source>
</evidence>
<dbReference type="InterPro" id="IPR052578">
    <property type="entry name" value="PI_Transfer_CRAL-TRIO"/>
</dbReference>
<dbReference type="PANTHER" id="PTHR45824">
    <property type="entry name" value="GH16843P"/>
    <property type="match status" value="1"/>
</dbReference>
<dbReference type="PANTHER" id="PTHR45824:SF29">
    <property type="entry name" value="GH16843P"/>
    <property type="match status" value="1"/>
</dbReference>
<protein>
    <recommendedName>
        <fullName evidence="2">CRAL-TRIO domain-containing protein</fullName>
    </recommendedName>
</protein>
<dbReference type="AlphaFoldDB" id="A0A7S2ASK4"/>
<accession>A0A7S2ASK4</accession>
<dbReference type="InterPro" id="IPR001251">
    <property type="entry name" value="CRAL-TRIO_dom"/>
</dbReference>
<evidence type="ECO:0000313" key="3">
    <source>
        <dbReference type="EMBL" id="CAD9376014.1"/>
    </source>
</evidence>
<name>A0A7S2ASK4_9STRA</name>
<proteinExistence type="predicted"/>
<feature type="compositionally biased region" description="Polar residues" evidence="1">
    <location>
        <begin position="20"/>
        <end position="35"/>
    </location>
</feature>
<dbReference type="InterPro" id="IPR036273">
    <property type="entry name" value="CRAL/TRIO_N_dom_sf"/>
</dbReference>
<organism evidence="3">
    <name type="scientific">Octactis speculum</name>
    <dbReference type="NCBI Taxonomy" id="3111310"/>
    <lineage>
        <taxon>Eukaryota</taxon>
        <taxon>Sar</taxon>
        <taxon>Stramenopiles</taxon>
        <taxon>Ochrophyta</taxon>
        <taxon>Dictyochophyceae</taxon>
        <taxon>Dictyochales</taxon>
        <taxon>Dictyochaceae</taxon>
        <taxon>Octactis</taxon>
    </lineage>
</organism>
<dbReference type="GO" id="GO:0008526">
    <property type="term" value="F:phosphatidylinositol transfer activity"/>
    <property type="evidence" value="ECO:0007669"/>
    <property type="project" value="TreeGrafter"/>
</dbReference>
<dbReference type="Gene3D" id="3.40.525.10">
    <property type="entry name" value="CRAL-TRIO lipid binding domain"/>
    <property type="match status" value="1"/>
</dbReference>
<feature type="domain" description="CRAL-TRIO" evidence="2">
    <location>
        <begin position="137"/>
        <end position="291"/>
    </location>
</feature>
<evidence type="ECO:0000256" key="1">
    <source>
        <dbReference type="SAM" id="MobiDB-lite"/>
    </source>
</evidence>
<dbReference type="InterPro" id="IPR036865">
    <property type="entry name" value="CRAL-TRIO_dom_sf"/>
</dbReference>
<reference evidence="3" key="1">
    <citation type="submission" date="2021-01" db="EMBL/GenBank/DDBJ databases">
        <authorList>
            <person name="Corre E."/>
            <person name="Pelletier E."/>
            <person name="Niang G."/>
            <person name="Scheremetjew M."/>
            <person name="Finn R."/>
            <person name="Kale V."/>
            <person name="Holt S."/>
            <person name="Cochrane G."/>
            <person name="Meng A."/>
            <person name="Brown T."/>
            <person name="Cohen L."/>
        </authorList>
    </citation>
    <scope>NUCLEOTIDE SEQUENCE</scope>
    <source>
        <strain evidence="3">CCMP1381</strain>
    </source>
</reference>
<dbReference type="Pfam" id="PF00650">
    <property type="entry name" value="CRAL_TRIO"/>
    <property type="match status" value="1"/>
</dbReference>
<dbReference type="SUPFAM" id="SSF52087">
    <property type="entry name" value="CRAL/TRIO domain"/>
    <property type="match status" value="1"/>
</dbReference>
<dbReference type="EMBL" id="HBGS01005363">
    <property type="protein sequence ID" value="CAD9376014.1"/>
    <property type="molecule type" value="Transcribed_RNA"/>
</dbReference>
<dbReference type="SUPFAM" id="SSF46938">
    <property type="entry name" value="CRAL/TRIO N-terminal domain"/>
    <property type="match status" value="1"/>
</dbReference>
<dbReference type="PROSITE" id="PS50191">
    <property type="entry name" value="CRAL_TRIO"/>
    <property type="match status" value="1"/>
</dbReference>
<sequence length="450" mass="51158">MQKQMSRKFYTAFRKRKTTTSTPLIEDTMASTQLAPQEAAEEDSVPENIKEKKDSQADSVRTMTLELLDPRGVPEDQIPFFMDDRNVGRYITARNGDLQKAASSFASSINFRSEKKLDPRGITIEAHDYYSNCFFPVGLDKRNHLIIYSNHGRLSEYDPERSFLHAFRVFENGFDDEKQISRCVWIVDFNGFGMQHCSSQHASIACKWFGSHLPERLFQIILLDPPLIFKVMWGFIASVIDPDSATKIKILKKKEEALFFREHFSSSTSDWLTEISDTEPVREGGFPSGTDLSLVPQTQYHGPPTAHSVHCSVSQNPDPQFLEVCSNDNSLMPHTVIRDANTEPSSKTEAFVEAASLDSSSYWSLDIFRFSGCYSSDERSLDLLESKESVEFKEKETSWWSLISTANVFSFLLPKLPGCYSTDPDIAPEDIDINRSCYRRPSDKTQEVTS</sequence>
<dbReference type="CDD" id="cd00170">
    <property type="entry name" value="SEC14"/>
    <property type="match status" value="1"/>
</dbReference>
<feature type="region of interest" description="Disordered" evidence="1">
    <location>
        <begin position="20"/>
        <end position="56"/>
    </location>
</feature>
<dbReference type="SMART" id="SM00516">
    <property type="entry name" value="SEC14"/>
    <property type="match status" value="1"/>
</dbReference>
<gene>
    <name evidence="3" type="ORF">DSPE1174_LOCUS2757</name>
</gene>